<evidence type="ECO:0000256" key="1">
    <source>
        <dbReference type="SAM" id="MobiDB-lite"/>
    </source>
</evidence>
<keyword evidence="3" id="KW-1185">Reference proteome</keyword>
<evidence type="ECO:0000313" key="2">
    <source>
        <dbReference type="EMBL" id="SEP28103.1"/>
    </source>
</evidence>
<dbReference type="AlphaFoldDB" id="A0A1H8WKP8"/>
<evidence type="ECO:0000313" key="3">
    <source>
        <dbReference type="Proteomes" id="UP000199126"/>
    </source>
</evidence>
<protein>
    <submittedName>
        <fullName evidence="2">Uncharacterized protein</fullName>
    </submittedName>
</protein>
<feature type="region of interest" description="Disordered" evidence="1">
    <location>
        <begin position="183"/>
        <end position="225"/>
    </location>
</feature>
<feature type="region of interest" description="Disordered" evidence="1">
    <location>
        <begin position="36"/>
        <end position="66"/>
    </location>
</feature>
<accession>A0A1H8WKP8</accession>
<organism evidence="2 3">
    <name type="scientific">Halogranum amylolyticum</name>
    <dbReference type="NCBI Taxonomy" id="660520"/>
    <lineage>
        <taxon>Archaea</taxon>
        <taxon>Methanobacteriati</taxon>
        <taxon>Methanobacteriota</taxon>
        <taxon>Stenosarchaea group</taxon>
        <taxon>Halobacteria</taxon>
        <taxon>Halobacteriales</taxon>
        <taxon>Haloferacaceae</taxon>
    </lineage>
</organism>
<gene>
    <name evidence="2" type="ORF">SAMN04487948_13219</name>
</gene>
<dbReference type="Proteomes" id="UP000199126">
    <property type="component" value="Unassembled WGS sequence"/>
</dbReference>
<reference evidence="3" key="1">
    <citation type="submission" date="2016-10" db="EMBL/GenBank/DDBJ databases">
        <authorList>
            <person name="Varghese N."/>
            <person name="Submissions S."/>
        </authorList>
    </citation>
    <scope>NUCLEOTIDE SEQUENCE [LARGE SCALE GENOMIC DNA]</scope>
    <source>
        <strain evidence="3">CGMCC 1.10121</strain>
    </source>
</reference>
<name>A0A1H8WKP8_9EURY</name>
<dbReference type="EMBL" id="FODV01000032">
    <property type="protein sequence ID" value="SEP28103.1"/>
    <property type="molecule type" value="Genomic_DNA"/>
</dbReference>
<proteinExistence type="predicted"/>
<feature type="compositionally biased region" description="Polar residues" evidence="1">
    <location>
        <begin position="193"/>
        <end position="225"/>
    </location>
</feature>
<sequence length="225" mass="24274">MAFVFPYLGSAALTEPVTKLLADRVGSDASQFEGCQTARVETEQRGPSSHPLASHPSPPFRSSHRTTRRVVTVASAPVATAAILRTTAVTVLRVAPPFSTSLLSRDSALRRAAVFAFNLSRSPREPLLREPSCFELRLVASVVGPRPSNPARHLCPVRRRFPLHDRRANPVARVEPIGRVDRSTFASNDGKRSSLSRPSAVSVDSKTADTATLSPYQPGNNGPCL</sequence>